<name>A0A7C8PIJ6_ORBOL</name>
<evidence type="ECO:0000313" key="2">
    <source>
        <dbReference type="Proteomes" id="UP000297595"/>
    </source>
</evidence>
<evidence type="ECO:0000313" key="1">
    <source>
        <dbReference type="EMBL" id="TGJ66020.1"/>
    </source>
</evidence>
<dbReference type="Pfam" id="PF00581">
    <property type="entry name" value="Rhodanese"/>
    <property type="match status" value="1"/>
</dbReference>
<dbReference type="SMART" id="SM00450">
    <property type="entry name" value="RHOD"/>
    <property type="match status" value="1"/>
</dbReference>
<dbReference type="Proteomes" id="UP000297595">
    <property type="component" value="Unassembled WGS sequence"/>
</dbReference>
<dbReference type="GO" id="GO:0004725">
    <property type="term" value="F:protein tyrosine phosphatase activity"/>
    <property type="evidence" value="ECO:0007669"/>
    <property type="project" value="TreeGrafter"/>
</dbReference>
<comment type="caution">
    <text evidence="1">The sequence shown here is derived from an EMBL/GenBank/DDBJ whole genome shotgun (WGS) entry which is preliminary data.</text>
</comment>
<dbReference type="Gene3D" id="3.40.250.10">
    <property type="entry name" value="Rhodanese-like domain"/>
    <property type="match status" value="1"/>
</dbReference>
<dbReference type="PANTHER" id="PTHR10828:SF50">
    <property type="entry name" value="REDUCTASE (ARC2), PUTATIVE (AFU_ORTHOLOGUE AFUA_6G13400)-RELATED"/>
    <property type="match status" value="1"/>
</dbReference>
<dbReference type="PANTHER" id="PTHR10828">
    <property type="entry name" value="M-PHASE INDUCER PHOSPHATASE DUAL SPECIFICITY PHOSPHATASE CDC25"/>
    <property type="match status" value="1"/>
</dbReference>
<dbReference type="EMBL" id="SOZJ01000005">
    <property type="protein sequence ID" value="TGJ66020.1"/>
    <property type="molecule type" value="Genomic_DNA"/>
</dbReference>
<dbReference type="GO" id="GO:0005634">
    <property type="term" value="C:nucleus"/>
    <property type="evidence" value="ECO:0007669"/>
    <property type="project" value="TreeGrafter"/>
</dbReference>
<dbReference type="SUPFAM" id="SSF52821">
    <property type="entry name" value="Rhodanese/Cell cycle control phosphatase"/>
    <property type="match status" value="1"/>
</dbReference>
<organism evidence="1 2">
    <name type="scientific">Orbilia oligospora</name>
    <name type="common">Nematode-trapping fungus</name>
    <name type="synonym">Arthrobotrys oligospora</name>
    <dbReference type="NCBI Taxonomy" id="2813651"/>
    <lineage>
        <taxon>Eukaryota</taxon>
        <taxon>Fungi</taxon>
        <taxon>Dikarya</taxon>
        <taxon>Ascomycota</taxon>
        <taxon>Pezizomycotina</taxon>
        <taxon>Orbiliomycetes</taxon>
        <taxon>Orbiliales</taxon>
        <taxon>Orbiliaceae</taxon>
        <taxon>Orbilia</taxon>
    </lineage>
</organism>
<protein>
    <submittedName>
        <fullName evidence="1">Uncharacterized protein</fullName>
    </submittedName>
</protein>
<dbReference type="PROSITE" id="PS50206">
    <property type="entry name" value="RHODANESE_3"/>
    <property type="match status" value="1"/>
</dbReference>
<dbReference type="GO" id="GO:0005737">
    <property type="term" value="C:cytoplasm"/>
    <property type="evidence" value="ECO:0007669"/>
    <property type="project" value="TreeGrafter"/>
</dbReference>
<gene>
    <name evidence="1" type="ORF">EYR41_007682</name>
</gene>
<proteinExistence type="predicted"/>
<dbReference type="InterPro" id="IPR001763">
    <property type="entry name" value="Rhodanese-like_dom"/>
</dbReference>
<reference evidence="1 2" key="1">
    <citation type="submission" date="2019-03" db="EMBL/GenBank/DDBJ databases">
        <title>Nematode-trapping fungi genome.</title>
        <authorList>
            <person name="Vidal-Diez De Ulzurrun G."/>
        </authorList>
    </citation>
    <scope>NUCLEOTIDE SEQUENCE [LARGE SCALE GENOMIC DNA]</scope>
    <source>
        <strain evidence="1 2">TWF154</strain>
    </source>
</reference>
<sequence>MILHFRNFIFDLLKNKQPKVTGTSLYPHQFLMEPSTATASWYSAYPAPRSGAPNKITREEVLEALEGAESSGIRDFVLIDVRRNDYEGGSIHGSINIPAQSFYTTIPSWYSLFKAAGIKKAIWYCGSSRGRGTRSAMWFQDYLDEKGDTEMKSMILIEGIKGWATAGNEYVERMDEYVRSFWNE</sequence>
<dbReference type="CDD" id="cd01443">
    <property type="entry name" value="Cdc25_Acr2p"/>
    <property type="match status" value="1"/>
</dbReference>
<dbReference type="InterPro" id="IPR036873">
    <property type="entry name" value="Rhodanese-like_dom_sf"/>
</dbReference>
<dbReference type="AlphaFoldDB" id="A0A7C8PIJ6"/>
<accession>A0A7C8PIJ6</accession>